<dbReference type="Gene3D" id="1.50.10.10">
    <property type="match status" value="1"/>
</dbReference>
<feature type="compositionally biased region" description="Polar residues" evidence="35">
    <location>
        <begin position="45"/>
        <end position="55"/>
    </location>
</feature>
<evidence type="ECO:0000256" key="11">
    <source>
        <dbReference type="ARBA" id="ARBA00022705"/>
    </source>
</evidence>
<dbReference type="InterPro" id="IPR014808">
    <property type="entry name" value="DNA_replication_fac_Dna2_N"/>
</dbReference>
<evidence type="ECO:0000256" key="16">
    <source>
        <dbReference type="ARBA" id="ARBA00022801"/>
    </source>
</evidence>
<dbReference type="EMBL" id="VAHF01000004">
    <property type="protein sequence ID" value="TXG62445.1"/>
    <property type="molecule type" value="Genomic_DNA"/>
</dbReference>
<dbReference type="SMART" id="SM00382">
    <property type="entry name" value="AAA"/>
    <property type="match status" value="1"/>
</dbReference>
<keyword evidence="25" id="KW-0325">Glycoprotein</keyword>
<dbReference type="GO" id="GO:0046872">
    <property type="term" value="F:metal ion binding"/>
    <property type="evidence" value="ECO:0007669"/>
    <property type="project" value="UniProtKB-KW"/>
</dbReference>
<dbReference type="CDD" id="cd18808">
    <property type="entry name" value="SF1_C_Upf1"/>
    <property type="match status" value="1"/>
</dbReference>
<dbReference type="PANTHER" id="PTHR22298">
    <property type="entry name" value="ENDO-1,4-BETA-GLUCANASE"/>
    <property type="match status" value="1"/>
</dbReference>
<evidence type="ECO:0000256" key="34">
    <source>
        <dbReference type="RuleBase" id="RU361166"/>
    </source>
</evidence>
<dbReference type="PROSITE" id="PS50893">
    <property type="entry name" value="ABC_TRANSPORTER_2"/>
    <property type="match status" value="1"/>
</dbReference>
<keyword evidence="7" id="KW-0813">Transport</keyword>
<dbReference type="InterPro" id="IPR041677">
    <property type="entry name" value="DNA2/NAM7_AAA_11"/>
</dbReference>
<dbReference type="GO" id="GO:0003677">
    <property type="term" value="F:DNA binding"/>
    <property type="evidence" value="ECO:0007669"/>
    <property type="project" value="UniProtKB-KW"/>
</dbReference>
<protein>
    <recommendedName>
        <fullName evidence="34">Endoglucanase</fullName>
        <ecNumber evidence="34">3.2.1.4</ecNumber>
    </recommendedName>
</protein>
<dbReference type="FunFam" id="3.40.50.300:FF:001170">
    <property type="entry name" value="DNA replication helicase Dna2"/>
    <property type="match status" value="1"/>
</dbReference>
<dbReference type="CDD" id="cd18041">
    <property type="entry name" value="DEXXQc_DNA2"/>
    <property type="match status" value="1"/>
</dbReference>
<keyword evidence="26" id="KW-0234">DNA repair</keyword>
<evidence type="ECO:0000256" key="32">
    <source>
        <dbReference type="ARBA" id="ARBA00047995"/>
    </source>
</evidence>
<dbReference type="GO" id="GO:0005886">
    <property type="term" value="C:plasma membrane"/>
    <property type="evidence" value="ECO:0007669"/>
    <property type="project" value="UniProtKB-SubCell"/>
</dbReference>
<keyword evidence="11" id="KW-0235">DNA replication</keyword>
<dbReference type="GO" id="GO:0005524">
    <property type="term" value="F:ATP binding"/>
    <property type="evidence" value="ECO:0007669"/>
    <property type="project" value="UniProtKB-KW"/>
</dbReference>
<feature type="compositionally biased region" description="Basic and acidic residues" evidence="35">
    <location>
        <begin position="287"/>
        <end position="301"/>
    </location>
</feature>
<evidence type="ECO:0000256" key="3">
    <source>
        <dbReference type="ARBA" id="ARBA00004123"/>
    </source>
</evidence>
<feature type="compositionally biased region" description="Polar residues" evidence="35">
    <location>
        <begin position="107"/>
        <end position="119"/>
    </location>
</feature>
<dbReference type="SUPFAM" id="SSF48208">
    <property type="entry name" value="Six-hairpin glycosidases"/>
    <property type="match status" value="1"/>
</dbReference>
<keyword evidence="17" id="KW-0347">Helicase</keyword>
<keyword evidence="13" id="KW-0479">Metal-binding</keyword>
<dbReference type="GO" id="GO:0006260">
    <property type="term" value="P:DNA replication"/>
    <property type="evidence" value="ECO:0007669"/>
    <property type="project" value="UniProtKB-KW"/>
</dbReference>
<sequence length="2096" mass="231962">MPPRKKTSSSSKKPQPLPSQSQPTKFGIQHFFDRHSQRPKVAAVLTSQNPKSDLQNPPTPTSTSSKNPKNASDSAATATRFPPNSAFENTPPENLIPIDDEDDDNKNPIQVSPEISKSSPLKRFKFSPGMLINQSQDDGGDEITWKISPVNEKLQAVSKLRPETIKSIQASPDTACKVDKWLSSPAPNATDRSLVRANWVGLKRVNPFQDADIPGIASNVNNTISSQQSPFRTPPSLSFCHDKPFDSVACSGASDQLGMRQHKKALLELLDQVEDAISVEDPVSSDMESHSFKSEDKNGDKMLVKSDPAVKRVAIGPPLKVNGTSSNNHFLVLEVTEKRRPGDPVGAQSPYKVLRLLNEQSGEERAVYLWEEWFYSVIAPGDTVNVVGEFDDQGKCNVDHDNNLLVVHPDILVSGTRVAGSFNCPRRAVLDERLKGSEQSTVALIGTLLHQIFQAGLIKEVPTVNFLEDCARIVLQKNIESLYACGGGEFYELNENDILKTLIEAIPKLLNWIMQFKDSQDSKGATVDFGSDNGIKNVKISEVIDIEEMAWAPKYGLKGMIDASIRVKIESNRNERNEKIVPLEFKTGKAPNGQASILYPDHIDSGLLYYLQSDQTQGIMVRRSDVVGLIMRRNELANDILKASTMQHLPPMLRNPSMCRGCRHLDVCTIYHKAHGGNTESSGLGDVFDSLVHHLTTAHYVFLQHWDRLIDLEAKETQLLKNEIWRSRGLSGDQSTSCLSSIVLDTSNELLHQKSDEDNRFVYTFVRQDIPSPNSIGSNGESLNAVSFPANDLVCTLRSGDYVILSTDSGHLAVANGFITDISRSHVSVSFSKRLRLPGSNASSEAHDLFQEVWRINKDEIMSSFSIMRFNLVQLFLQSAQSSQLRKIIVDLEAPRFDSGCIFSQDPAISYIWSEKNLNDDQRRAILKILTAKDYALILGMPGTGKTSTMVHAVKALLMRGATILLTSYTNSAVDNLLIKLKAQSIDFVRIGRHGAVHNEIQGHCLSEMKLNSVEEIKERIDQAKVVAVTCLGITNPLLANKIFDVCIMDEAGQITLPVSLGPLMFASKFVLVGDHYQLPPLVQSTEARENGMEISLFRRLSEAHPQSISALQSQYRMCRGIMELSNALIYGDRLQCGSSDIANAKIEVSNMKSQSWWLKEDMLMVYYMLPAFEAKDQKTVNNPIEAQIVAKITEELVNNGIEGEDIGIITPYNSQVNLIRHAISVSSVEIHTIDKYQGRDKDCIVVSFVKSSENPKNCTSSLLGDWHRINVALTRAKKKLIMVGSRRTLSMVPLLKLLINKVEEQSGILRLAVTYGINLNVLQGSIMWNICNAKNKMISVERIIQYSNLKSEAPFVVEEYRPPNNWPEVGTICFNNLQIRYAEYLPSVLKNITYTFPGRKKIGVVGRKGSGKSVLIQAIFRIVEPREGSIIIDNVDICKIGLHDLRSRHSIIPQDPTLFEGTVRGNLDTLFQYSDKEALDKCQLGDLVRAKEKKLDSPGQNTLLKKSSILVLDEATASVDSATDGVIQKIISQEFKDRTVVTIAHRVHTVIDSDLVLVLSDGRIAKYDSPKKLPERDDSFFSKLIKEYIFHGIPELQHHSTIIKKLVMVESRRTLSMVPLLKLLINKVEDQSVVSVDYGTALTKSLLYYEAQRSGNLPRNQRVQWRANSGLKDGSDARVDLVGGYYDAGDNVKFGFPMAFTITMLSWSTIEFRSQLEAKKELSNALDAIKWGTDYFIKAHPQPDVLYGEVGDGDSDHACWQRPEDMTTPRTTFKIDDQNPGSDLAAETAAALAAASVAFRPSDAKYADELVVHAKQLFDFALNHAGIYQNSIPVAGKFYSSSGYEDELLWAAAWLERATNDKTYLDYLSGAGNSGGARSSFSWDDKYLGAQVLASKLVLEGKSEGSGIWGQYKSQAEQFICSCIQKGNNNFKKTAGGLLWFLPWNNLQYSATASLVSAVYSKYLTDAKASLQCPGGDVQPSDLISLARSQADYVLGQNPKGMSYMVGFGSNYPTQAHHRGASIVSIKKDPNEVTCQGGMETWFKKDAPNPNVLDGAIVGGPDQNDGYGDSRSNFQQAEPATVTIAPFVGVFASLA</sequence>
<evidence type="ECO:0000256" key="2">
    <source>
        <dbReference type="ARBA" id="ARBA00001966"/>
    </source>
</evidence>
<dbReference type="Pfam" id="PF13087">
    <property type="entry name" value="AAA_12"/>
    <property type="match status" value="1"/>
</dbReference>
<keyword evidence="29 33" id="KW-0119">Carbohydrate metabolism</keyword>
<dbReference type="GO" id="GO:0051539">
    <property type="term" value="F:4 iron, 4 sulfur cluster binding"/>
    <property type="evidence" value="ECO:0007669"/>
    <property type="project" value="UniProtKB-KW"/>
</dbReference>
<evidence type="ECO:0000256" key="29">
    <source>
        <dbReference type="ARBA" id="ARBA00023277"/>
    </source>
</evidence>
<feature type="region of interest" description="Disordered" evidence="35">
    <location>
        <begin position="281"/>
        <end position="301"/>
    </location>
</feature>
<evidence type="ECO:0000256" key="25">
    <source>
        <dbReference type="ARBA" id="ARBA00023180"/>
    </source>
</evidence>
<evidence type="ECO:0000256" key="26">
    <source>
        <dbReference type="ARBA" id="ARBA00023204"/>
    </source>
</evidence>
<dbReference type="Pfam" id="PF00005">
    <property type="entry name" value="ABC_tran"/>
    <property type="match status" value="1"/>
</dbReference>
<dbReference type="InterPro" id="IPR011604">
    <property type="entry name" value="PDDEXK-like_dom_sf"/>
</dbReference>
<comment type="subcellular location">
    <subcellularLocation>
        <location evidence="4">Cell membrane</location>
        <topology evidence="4">Multi-pass membrane protein</topology>
    </subcellularLocation>
    <subcellularLocation>
        <location evidence="3">Nucleus</location>
    </subcellularLocation>
</comment>
<dbReference type="FunFam" id="3.40.50.300:FF:002145">
    <property type="entry name" value="ABC transporter (MsbA subfamily)"/>
    <property type="match status" value="1"/>
</dbReference>
<evidence type="ECO:0000256" key="30">
    <source>
        <dbReference type="ARBA" id="ARBA00023295"/>
    </source>
</evidence>
<evidence type="ECO:0000256" key="1">
    <source>
        <dbReference type="ARBA" id="ARBA00000966"/>
    </source>
</evidence>
<dbReference type="CDD" id="cd03244">
    <property type="entry name" value="ABCC_MRP_domain2"/>
    <property type="match status" value="1"/>
</dbReference>
<comment type="catalytic activity">
    <reaction evidence="1 34">
        <text>Endohydrolysis of (1-&gt;4)-beta-D-glucosidic linkages in cellulose, lichenin and cereal beta-D-glucans.</text>
        <dbReference type="EC" id="3.2.1.4"/>
    </reaction>
</comment>
<evidence type="ECO:0000256" key="7">
    <source>
        <dbReference type="ARBA" id="ARBA00022448"/>
    </source>
</evidence>
<dbReference type="GO" id="GO:0006281">
    <property type="term" value="P:DNA repair"/>
    <property type="evidence" value="ECO:0007669"/>
    <property type="project" value="UniProtKB-KW"/>
</dbReference>
<reference evidence="38" key="1">
    <citation type="journal article" date="2019" name="Gigascience">
        <title>De novo genome assembly of the endangered Acer yangbiense, a plant species with extremely small populations endemic to Yunnan Province, China.</title>
        <authorList>
            <person name="Yang J."/>
            <person name="Wariss H.M."/>
            <person name="Tao L."/>
            <person name="Zhang R."/>
            <person name="Yun Q."/>
            <person name="Hollingsworth P."/>
            <person name="Dao Z."/>
            <person name="Luo G."/>
            <person name="Guo H."/>
            <person name="Ma Y."/>
            <person name="Sun W."/>
        </authorList>
    </citation>
    <scope>NUCLEOTIDE SEQUENCE [LARGE SCALE GENOMIC DNA]</scope>
    <source>
        <strain evidence="38">cv. Malutang</strain>
    </source>
</reference>
<keyword evidence="38" id="KW-1185">Reference proteome</keyword>
<evidence type="ECO:0000256" key="14">
    <source>
        <dbReference type="ARBA" id="ARBA00022741"/>
    </source>
</evidence>
<keyword evidence="14" id="KW-0547">Nucleotide-binding</keyword>
<evidence type="ECO:0000256" key="35">
    <source>
        <dbReference type="SAM" id="MobiDB-lite"/>
    </source>
</evidence>
<dbReference type="InterPro" id="IPR003593">
    <property type="entry name" value="AAA+_ATPase"/>
</dbReference>
<evidence type="ECO:0000256" key="27">
    <source>
        <dbReference type="ARBA" id="ARBA00023242"/>
    </source>
</evidence>
<feature type="compositionally biased region" description="Low complexity" evidence="35">
    <location>
        <begin position="8"/>
        <end position="25"/>
    </location>
</feature>
<evidence type="ECO:0000256" key="31">
    <source>
        <dbReference type="ARBA" id="ARBA00023326"/>
    </source>
</evidence>
<keyword evidence="27" id="KW-0539">Nucleus</keyword>
<dbReference type="GO" id="GO:0030245">
    <property type="term" value="P:cellulose catabolic process"/>
    <property type="evidence" value="ECO:0007669"/>
    <property type="project" value="UniProtKB-KW"/>
</dbReference>
<dbReference type="OrthoDB" id="306218at2759"/>
<keyword evidence="23" id="KW-0238">DNA-binding</keyword>
<evidence type="ECO:0000256" key="5">
    <source>
        <dbReference type="ARBA" id="ARBA00007072"/>
    </source>
</evidence>
<feature type="region of interest" description="Disordered" evidence="35">
    <location>
        <begin position="1"/>
        <end position="121"/>
    </location>
</feature>
<dbReference type="InterPro" id="IPR008928">
    <property type="entry name" value="6-hairpin_glycosidase_sf"/>
</dbReference>
<keyword evidence="30 33" id="KW-0326">Glycosidase</keyword>
<evidence type="ECO:0000256" key="20">
    <source>
        <dbReference type="ARBA" id="ARBA00023001"/>
    </source>
</evidence>
<dbReference type="SUPFAM" id="SSF52540">
    <property type="entry name" value="P-loop containing nucleoside triphosphate hydrolases"/>
    <property type="match status" value="2"/>
</dbReference>
<dbReference type="Gene3D" id="3.40.50.300">
    <property type="entry name" value="P-loop containing nucleotide triphosphate hydrolases"/>
    <property type="match status" value="3"/>
</dbReference>
<organism evidence="37 38">
    <name type="scientific">Acer yangbiense</name>
    <dbReference type="NCBI Taxonomy" id="1000413"/>
    <lineage>
        <taxon>Eukaryota</taxon>
        <taxon>Viridiplantae</taxon>
        <taxon>Streptophyta</taxon>
        <taxon>Embryophyta</taxon>
        <taxon>Tracheophyta</taxon>
        <taxon>Spermatophyta</taxon>
        <taxon>Magnoliopsida</taxon>
        <taxon>eudicotyledons</taxon>
        <taxon>Gunneridae</taxon>
        <taxon>Pentapetalae</taxon>
        <taxon>rosids</taxon>
        <taxon>malvids</taxon>
        <taxon>Sapindales</taxon>
        <taxon>Sapindaceae</taxon>
        <taxon>Hippocastanoideae</taxon>
        <taxon>Acereae</taxon>
        <taxon>Acer</taxon>
    </lineage>
</organism>
<evidence type="ECO:0000256" key="15">
    <source>
        <dbReference type="ARBA" id="ARBA00022763"/>
    </source>
</evidence>
<evidence type="ECO:0000256" key="21">
    <source>
        <dbReference type="ARBA" id="ARBA00023004"/>
    </source>
</evidence>
<evidence type="ECO:0000256" key="33">
    <source>
        <dbReference type="PROSITE-ProRule" id="PRU10059"/>
    </source>
</evidence>
<evidence type="ECO:0000256" key="12">
    <source>
        <dbReference type="ARBA" id="ARBA00022722"/>
    </source>
</evidence>
<evidence type="ECO:0000256" key="10">
    <source>
        <dbReference type="ARBA" id="ARBA00022692"/>
    </source>
</evidence>
<feature type="domain" description="ABC transporter" evidence="36">
    <location>
        <begin position="1373"/>
        <end position="1587"/>
    </location>
</feature>
<dbReference type="Pfam" id="PF08696">
    <property type="entry name" value="Dna2"/>
    <property type="match status" value="1"/>
</dbReference>
<keyword evidence="20 34" id="KW-0136">Cellulose degradation</keyword>
<keyword evidence="22" id="KW-0411">Iron-sulfur</keyword>
<keyword evidence="19" id="KW-1133">Transmembrane helix</keyword>
<evidence type="ECO:0000256" key="18">
    <source>
        <dbReference type="ARBA" id="ARBA00022840"/>
    </source>
</evidence>
<keyword evidence="8" id="KW-1003">Cell membrane</keyword>
<keyword evidence="15" id="KW-0227">DNA damage</keyword>
<dbReference type="PROSITE" id="PS00592">
    <property type="entry name" value="GH9_2"/>
    <property type="match status" value="1"/>
</dbReference>
<dbReference type="Pfam" id="PF00759">
    <property type="entry name" value="Glyco_hydro_9"/>
    <property type="match status" value="1"/>
</dbReference>
<dbReference type="InterPro" id="IPR012341">
    <property type="entry name" value="6hp_glycosidase-like_sf"/>
</dbReference>
<dbReference type="InterPro" id="IPR041679">
    <property type="entry name" value="DNA2/NAM7-like_C"/>
</dbReference>
<evidence type="ECO:0000259" key="36">
    <source>
        <dbReference type="PROSITE" id="PS50893"/>
    </source>
</evidence>
<keyword evidence="31 33" id="KW-0624">Polysaccharide degradation</keyword>
<evidence type="ECO:0000256" key="24">
    <source>
        <dbReference type="ARBA" id="ARBA00023136"/>
    </source>
</evidence>
<evidence type="ECO:0000256" key="13">
    <source>
        <dbReference type="ARBA" id="ARBA00022723"/>
    </source>
</evidence>
<dbReference type="InterPro" id="IPR026851">
    <property type="entry name" value="Dna2/JHS1_DEXXQ-box"/>
</dbReference>
<evidence type="ECO:0000313" key="38">
    <source>
        <dbReference type="Proteomes" id="UP000323000"/>
    </source>
</evidence>
<comment type="similarity">
    <text evidence="5 33 34">Belongs to the glycosyl hydrolase 9 (cellulase E) family.</text>
</comment>
<feature type="active site" evidence="33">
    <location>
        <position position="2018"/>
    </location>
</feature>
<dbReference type="GO" id="GO:0004518">
    <property type="term" value="F:nuclease activity"/>
    <property type="evidence" value="ECO:0007669"/>
    <property type="project" value="UniProtKB-KW"/>
</dbReference>
<evidence type="ECO:0000256" key="6">
    <source>
        <dbReference type="ARBA" id="ARBA00007913"/>
    </source>
</evidence>
<gene>
    <name evidence="37" type="ORF">EZV62_009439</name>
</gene>
<dbReference type="InterPro" id="IPR047187">
    <property type="entry name" value="SF1_C_Upf1"/>
</dbReference>
<proteinExistence type="inferred from homology"/>
<dbReference type="GO" id="GO:0008810">
    <property type="term" value="F:cellulase activity"/>
    <property type="evidence" value="ECO:0007669"/>
    <property type="project" value="UniProtKB-EC"/>
</dbReference>
<dbReference type="Pfam" id="PF13086">
    <property type="entry name" value="AAA_11"/>
    <property type="match status" value="2"/>
</dbReference>
<keyword evidence="16 33" id="KW-0378">Hydrolase</keyword>
<dbReference type="InterPro" id="IPR001701">
    <property type="entry name" value="Glyco_hydro_9"/>
</dbReference>
<dbReference type="CDD" id="cd22318">
    <property type="entry name" value="DNA2_N-like"/>
    <property type="match status" value="1"/>
</dbReference>
<evidence type="ECO:0000256" key="8">
    <source>
        <dbReference type="ARBA" id="ARBA00022475"/>
    </source>
</evidence>
<keyword evidence="10" id="KW-0812">Transmembrane</keyword>
<dbReference type="Proteomes" id="UP000323000">
    <property type="component" value="Chromosome 4"/>
</dbReference>
<keyword evidence="28" id="KW-0511">Multifunctional enzyme</keyword>
<keyword evidence="18" id="KW-0067">ATP-binding</keyword>
<evidence type="ECO:0000256" key="17">
    <source>
        <dbReference type="ARBA" id="ARBA00022806"/>
    </source>
</evidence>
<evidence type="ECO:0000256" key="19">
    <source>
        <dbReference type="ARBA" id="ARBA00022989"/>
    </source>
</evidence>
<dbReference type="GO" id="GO:0016887">
    <property type="term" value="F:ATP hydrolysis activity"/>
    <property type="evidence" value="ECO:0007669"/>
    <property type="project" value="InterPro"/>
</dbReference>
<comment type="catalytic activity">
    <reaction evidence="32">
        <text>ATP + H2O = ADP + phosphate + H(+)</text>
        <dbReference type="Rhea" id="RHEA:13065"/>
        <dbReference type="ChEBI" id="CHEBI:15377"/>
        <dbReference type="ChEBI" id="CHEBI:15378"/>
        <dbReference type="ChEBI" id="CHEBI:30616"/>
        <dbReference type="ChEBI" id="CHEBI:43474"/>
        <dbReference type="ChEBI" id="CHEBI:456216"/>
        <dbReference type="EC" id="3.6.4.12"/>
    </reaction>
</comment>
<comment type="cofactor">
    <cofactor evidence="2">
        <name>[4Fe-4S] cluster</name>
        <dbReference type="ChEBI" id="CHEBI:49883"/>
    </cofactor>
</comment>
<comment type="caution">
    <text evidence="37">The sequence shown here is derived from an EMBL/GenBank/DDBJ whole genome shotgun (WGS) entry which is preliminary data.</text>
</comment>
<evidence type="ECO:0000256" key="22">
    <source>
        <dbReference type="ARBA" id="ARBA00023014"/>
    </source>
</evidence>
<evidence type="ECO:0000256" key="4">
    <source>
        <dbReference type="ARBA" id="ARBA00004651"/>
    </source>
</evidence>
<feature type="compositionally biased region" description="Low complexity" evidence="35">
    <location>
        <begin position="61"/>
        <end position="70"/>
    </location>
</feature>
<evidence type="ECO:0000256" key="9">
    <source>
        <dbReference type="ARBA" id="ARBA00022485"/>
    </source>
</evidence>
<dbReference type="Gene3D" id="3.90.320.10">
    <property type="match status" value="1"/>
</dbReference>
<dbReference type="InterPro" id="IPR018221">
    <property type="entry name" value="Glyco_hydro_9_His_AS"/>
</dbReference>
<keyword evidence="21" id="KW-0408">Iron</keyword>
<accession>A0A5C7I020</accession>
<evidence type="ECO:0000256" key="28">
    <source>
        <dbReference type="ARBA" id="ARBA00023268"/>
    </source>
</evidence>
<dbReference type="InterPro" id="IPR027417">
    <property type="entry name" value="P-loop_NTPase"/>
</dbReference>
<dbReference type="EC" id="3.2.1.4" evidence="34"/>
<evidence type="ECO:0000313" key="37">
    <source>
        <dbReference type="EMBL" id="TXG62445.1"/>
    </source>
</evidence>
<dbReference type="GO" id="GO:0017116">
    <property type="term" value="F:single-stranded DNA helicase activity"/>
    <property type="evidence" value="ECO:0007669"/>
    <property type="project" value="InterPro"/>
</dbReference>
<keyword evidence="9" id="KW-0004">4Fe-4S</keyword>
<dbReference type="InterPro" id="IPR003439">
    <property type="entry name" value="ABC_transporter-like_ATP-bd"/>
</dbReference>
<dbReference type="GO" id="GO:0005634">
    <property type="term" value="C:nucleus"/>
    <property type="evidence" value="ECO:0007669"/>
    <property type="project" value="UniProtKB-SubCell"/>
</dbReference>
<evidence type="ECO:0000256" key="23">
    <source>
        <dbReference type="ARBA" id="ARBA00023125"/>
    </source>
</evidence>
<comment type="similarity">
    <text evidence="6">Belongs to the DNA2/NAM7 helicase family.</text>
</comment>
<keyword evidence="12" id="KW-0540">Nuclease</keyword>
<keyword evidence="24" id="KW-0472">Membrane</keyword>
<dbReference type="FunFam" id="1.50.10.10:FF:000020">
    <property type="entry name" value="Endoglucanase"/>
    <property type="match status" value="1"/>
</dbReference>
<name>A0A5C7I020_9ROSI</name>